<dbReference type="OrthoDB" id="10261563at2759"/>
<feature type="compositionally biased region" description="Basic and acidic residues" evidence="1">
    <location>
        <begin position="222"/>
        <end position="243"/>
    </location>
</feature>
<accession>A0A7H9AY64</accession>
<sequence length="277" mass="32857">MTDQHIPAWQRIVIKQQQGKTEDNDFIDEDPLNVTTHLATGTLTKKEKKRIINGRSLETSKKITKKKADANRRRDKLTKEEREDKRAKTVLKDQLRYLIEFHLHKISDEIPKELHALPNVQSNYPKHMLDDRKKKDTVIEIWKFSKQKQNWLIKHFFTISEIPVEYDDILMNYFADLKSDFLRNSLTSKCWDKVKEWNDFAEKEEENIKHIVEADEKEDSTEEQKNESDGKKEQKSDAEKEELIVPPNKDIVSRCVKLLGIWKLDEKDGKLIELKNF</sequence>
<gene>
    <name evidence="3" type="ORF">HG535_0B04000</name>
</gene>
<dbReference type="Pfam" id="PF10180">
    <property type="entry name" value="WKF"/>
    <property type="match status" value="1"/>
</dbReference>
<evidence type="ECO:0000256" key="1">
    <source>
        <dbReference type="SAM" id="MobiDB-lite"/>
    </source>
</evidence>
<dbReference type="KEGG" id="zmk:HG535_0B04000"/>
<dbReference type="Proteomes" id="UP000509704">
    <property type="component" value="Chromosome 2"/>
</dbReference>
<feature type="region of interest" description="Disordered" evidence="1">
    <location>
        <begin position="211"/>
        <end position="245"/>
    </location>
</feature>
<name>A0A7H9AY64_ZYGMR</name>
<dbReference type="EMBL" id="CP058605">
    <property type="protein sequence ID" value="QLG71360.1"/>
    <property type="molecule type" value="Genomic_DNA"/>
</dbReference>
<dbReference type="GeneID" id="59235021"/>
<evidence type="ECO:0000313" key="3">
    <source>
        <dbReference type="EMBL" id="QLG71360.1"/>
    </source>
</evidence>
<dbReference type="AlphaFoldDB" id="A0A7H9AY64"/>
<dbReference type="RefSeq" id="XP_037143088.1">
    <property type="nucleotide sequence ID" value="XM_037287193.1"/>
</dbReference>
<feature type="domain" description="WKF" evidence="2">
    <location>
        <begin position="96"/>
        <end position="190"/>
    </location>
</feature>
<keyword evidence="4" id="KW-1185">Reference proteome</keyword>
<protein>
    <recommendedName>
        <fullName evidence="2">WKF domain-containing protein</fullName>
    </recommendedName>
</protein>
<dbReference type="PANTHER" id="PTHR22306">
    <property type="entry name" value="CHROMOSOME 7 OPEN READING FRAME 50"/>
    <property type="match status" value="1"/>
</dbReference>
<reference evidence="3 4" key="1">
    <citation type="submission" date="2020-07" db="EMBL/GenBank/DDBJ databases">
        <title>The yeast mating-type switching endonuclease HO is a domesticated member of an unorthodox homing genetic element family.</title>
        <authorList>
            <person name="Coughlan A.Y."/>
            <person name="Lombardi L."/>
            <person name="Braun-Galleani S."/>
            <person name="Martos A.R."/>
            <person name="Galeote V."/>
            <person name="Bigey F."/>
            <person name="Dequin S."/>
            <person name="Byrne K.P."/>
            <person name="Wolfe K.H."/>
        </authorList>
    </citation>
    <scope>NUCLEOTIDE SEQUENCE [LARGE SCALE GENOMIC DNA]</scope>
    <source>
        <strain evidence="3 4">NRRL Y-6702</strain>
    </source>
</reference>
<evidence type="ECO:0000313" key="4">
    <source>
        <dbReference type="Proteomes" id="UP000509704"/>
    </source>
</evidence>
<dbReference type="InterPro" id="IPR019327">
    <property type="entry name" value="WKF"/>
</dbReference>
<evidence type="ECO:0000259" key="2">
    <source>
        <dbReference type="Pfam" id="PF10180"/>
    </source>
</evidence>
<proteinExistence type="predicted"/>
<organism evidence="3 4">
    <name type="scientific">Zygotorulaspora mrakii</name>
    <name type="common">Zygosaccharomyces mrakii</name>
    <dbReference type="NCBI Taxonomy" id="42260"/>
    <lineage>
        <taxon>Eukaryota</taxon>
        <taxon>Fungi</taxon>
        <taxon>Dikarya</taxon>
        <taxon>Ascomycota</taxon>
        <taxon>Saccharomycotina</taxon>
        <taxon>Saccharomycetes</taxon>
        <taxon>Saccharomycetales</taxon>
        <taxon>Saccharomycetaceae</taxon>
        <taxon>Zygotorulaspora</taxon>
    </lineage>
</organism>
<feature type="region of interest" description="Disordered" evidence="1">
    <location>
        <begin position="59"/>
        <end position="85"/>
    </location>
</feature>
<dbReference type="PANTHER" id="PTHR22306:SF2">
    <property type="entry name" value="CHROMOSOME 7 OPEN READING FRAME 50"/>
    <property type="match status" value="1"/>
</dbReference>